<proteinExistence type="inferred from homology"/>
<dbReference type="GO" id="GO:0051082">
    <property type="term" value="F:unfolded protein binding"/>
    <property type="evidence" value="ECO:0007669"/>
    <property type="project" value="TreeGrafter"/>
</dbReference>
<dbReference type="OrthoDB" id="1431247at2759"/>
<name>A0A2J7QVM7_9NEOP</name>
<evidence type="ECO:0000313" key="5">
    <source>
        <dbReference type="Proteomes" id="UP000235965"/>
    </source>
</evidence>
<dbReference type="InterPro" id="IPR008978">
    <property type="entry name" value="HSP20-like_chaperone"/>
</dbReference>
<dbReference type="InterPro" id="IPR002068">
    <property type="entry name" value="A-crystallin/Hsp20_dom"/>
</dbReference>
<feature type="non-terminal residue" evidence="4">
    <location>
        <position position="171"/>
    </location>
</feature>
<organism evidence="4 5">
    <name type="scientific">Cryptotermes secundus</name>
    <dbReference type="NCBI Taxonomy" id="105785"/>
    <lineage>
        <taxon>Eukaryota</taxon>
        <taxon>Metazoa</taxon>
        <taxon>Ecdysozoa</taxon>
        <taxon>Arthropoda</taxon>
        <taxon>Hexapoda</taxon>
        <taxon>Insecta</taxon>
        <taxon>Pterygota</taxon>
        <taxon>Neoptera</taxon>
        <taxon>Polyneoptera</taxon>
        <taxon>Dictyoptera</taxon>
        <taxon>Blattodea</taxon>
        <taxon>Blattoidea</taxon>
        <taxon>Termitoidae</taxon>
        <taxon>Kalotermitidae</taxon>
        <taxon>Cryptotermitinae</taxon>
        <taxon>Cryptotermes</taxon>
    </lineage>
</organism>
<dbReference type="GO" id="GO:0042026">
    <property type="term" value="P:protein refolding"/>
    <property type="evidence" value="ECO:0007669"/>
    <property type="project" value="TreeGrafter"/>
</dbReference>
<dbReference type="GO" id="GO:0005634">
    <property type="term" value="C:nucleus"/>
    <property type="evidence" value="ECO:0007669"/>
    <property type="project" value="TreeGrafter"/>
</dbReference>
<sequence length="171" mass="20066">MFHHCKRLIPIVPWRGFLVNQQHPGPVIRNFWSLYRPSDMRSVFRDMDKALERFERDVIDHFPFRRILPRSIPIQGIVQRGDVYRVNVDVDGFKPEEINISMKDNILVIRARMERKGEDGSKFQQEFTREMTLPEEVDPTSLKSFLGNDGVLSIEASYKPEAKPKEIPVSR</sequence>
<dbReference type="AlphaFoldDB" id="A0A2J7QVM7"/>
<comment type="caution">
    <text evidence="4">The sequence shown here is derived from an EMBL/GenBank/DDBJ whole genome shotgun (WGS) entry which is preliminary data.</text>
</comment>
<dbReference type="InParanoid" id="A0A2J7QVM7"/>
<comment type="similarity">
    <text evidence="1 2">Belongs to the small heat shock protein (HSP20) family.</text>
</comment>
<reference evidence="4 5" key="1">
    <citation type="submission" date="2017-12" db="EMBL/GenBank/DDBJ databases">
        <title>Hemimetabolous genomes reveal molecular basis of termite eusociality.</title>
        <authorList>
            <person name="Harrison M.C."/>
            <person name="Jongepier E."/>
            <person name="Robertson H.M."/>
            <person name="Arning N."/>
            <person name="Bitard-Feildel T."/>
            <person name="Chao H."/>
            <person name="Childers C.P."/>
            <person name="Dinh H."/>
            <person name="Doddapaneni H."/>
            <person name="Dugan S."/>
            <person name="Gowin J."/>
            <person name="Greiner C."/>
            <person name="Han Y."/>
            <person name="Hu H."/>
            <person name="Hughes D.S.T."/>
            <person name="Huylmans A.-K."/>
            <person name="Kemena C."/>
            <person name="Kremer L.P.M."/>
            <person name="Lee S.L."/>
            <person name="Lopez-Ezquerra A."/>
            <person name="Mallet L."/>
            <person name="Monroy-Kuhn J.M."/>
            <person name="Moser A."/>
            <person name="Murali S.C."/>
            <person name="Muzny D.M."/>
            <person name="Otani S."/>
            <person name="Piulachs M.-D."/>
            <person name="Poelchau M."/>
            <person name="Qu J."/>
            <person name="Schaub F."/>
            <person name="Wada-Katsumata A."/>
            <person name="Worley K.C."/>
            <person name="Xie Q."/>
            <person name="Ylla G."/>
            <person name="Poulsen M."/>
            <person name="Gibbs R.A."/>
            <person name="Schal C."/>
            <person name="Richards S."/>
            <person name="Belles X."/>
            <person name="Korb J."/>
            <person name="Bornberg-Bauer E."/>
        </authorList>
    </citation>
    <scope>NUCLEOTIDE SEQUENCE [LARGE SCALE GENOMIC DNA]</scope>
    <source>
        <tissue evidence="4">Whole body</tissue>
    </source>
</reference>
<feature type="domain" description="SHSP" evidence="3">
    <location>
        <begin position="65"/>
        <end position="171"/>
    </location>
</feature>
<dbReference type="EMBL" id="NEVH01009828">
    <property type="protein sequence ID" value="PNF32626.1"/>
    <property type="molecule type" value="Genomic_DNA"/>
</dbReference>
<protein>
    <recommendedName>
        <fullName evidence="3">SHSP domain-containing protein</fullName>
    </recommendedName>
</protein>
<evidence type="ECO:0000256" key="1">
    <source>
        <dbReference type="PROSITE-ProRule" id="PRU00285"/>
    </source>
</evidence>
<dbReference type="PROSITE" id="PS01031">
    <property type="entry name" value="SHSP"/>
    <property type="match status" value="1"/>
</dbReference>
<dbReference type="PANTHER" id="PTHR45640:SF26">
    <property type="entry name" value="RE23625P"/>
    <property type="match status" value="1"/>
</dbReference>
<gene>
    <name evidence="4" type="ORF">B7P43_G17929</name>
</gene>
<dbReference type="Proteomes" id="UP000235965">
    <property type="component" value="Unassembled WGS sequence"/>
</dbReference>
<dbReference type="GO" id="GO:0009408">
    <property type="term" value="P:response to heat"/>
    <property type="evidence" value="ECO:0007669"/>
    <property type="project" value="TreeGrafter"/>
</dbReference>
<dbReference type="STRING" id="105785.A0A2J7QVM7"/>
<dbReference type="Pfam" id="PF00011">
    <property type="entry name" value="HSP20"/>
    <property type="match status" value="1"/>
</dbReference>
<keyword evidence="5" id="KW-1185">Reference proteome</keyword>
<dbReference type="InterPro" id="IPR001436">
    <property type="entry name" value="Alpha-crystallin/sHSP_animal"/>
</dbReference>
<dbReference type="CDD" id="cd06526">
    <property type="entry name" value="metazoan_ACD"/>
    <property type="match status" value="1"/>
</dbReference>
<dbReference type="PANTHER" id="PTHR45640">
    <property type="entry name" value="HEAT SHOCK PROTEIN HSP-12.2-RELATED"/>
    <property type="match status" value="1"/>
</dbReference>
<evidence type="ECO:0000256" key="2">
    <source>
        <dbReference type="RuleBase" id="RU003616"/>
    </source>
</evidence>
<dbReference type="GO" id="GO:0005737">
    <property type="term" value="C:cytoplasm"/>
    <property type="evidence" value="ECO:0007669"/>
    <property type="project" value="TreeGrafter"/>
</dbReference>
<accession>A0A2J7QVM7</accession>
<evidence type="ECO:0000259" key="3">
    <source>
        <dbReference type="PROSITE" id="PS01031"/>
    </source>
</evidence>
<dbReference type="SUPFAM" id="SSF49764">
    <property type="entry name" value="HSP20-like chaperones"/>
    <property type="match status" value="1"/>
</dbReference>
<dbReference type="Gene3D" id="2.60.40.790">
    <property type="match status" value="1"/>
</dbReference>
<evidence type="ECO:0000313" key="4">
    <source>
        <dbReference type="EMBL" id="PNF32626.1"/>
    </source>
</evidence>